<dbReference type="Gene3D" id="1.20.140.10">
    <property type="entry name" value="Butyryl-CoA Dehydrogenase, subunit A, domain 3"/>
    <property type="match status" value="1"/>
</dbReference>
<dbReference type="Pfam" id="PF08028">
    <property type="entry name" value="Acyl-CoA_dh_2"/>
    <property type="match status" value="1"/>
</dbReference>
<evidence type="ECO:0000313" key="6">
    <source>
        <dbReference type="Proteomes" id="UP000757435"/>
    </source>
</evidence>
<dbReference type="InterPro" id="IPR013786">
    <property type="entry name" value="AcylCoA_DH/ox_N"/>
</dbReference>
<dbReference type="InterPro" id="IPR037069">
    <property type="entry name" value="AcylCoA_DH/ox_N_sf"/>
</dbReference>
<dbReference type="PIRSF" id="PIRSF016578">
    <property type="entry name" value="HsaA"/>
    <property type="match status" value="1"/>
</dbReference>
<protein>
    <submittedName>
        <fullName evidence="5">Acyl-CoA dehydrogenase family protein</fullName>
    </submittedName>
</protein>
<evidence type="ECO:0000256" key="2">
    <source>
        <dbReference type="ARBA" id="ARBA00049661"/>
    </source>
</evidence>
<evidence type="ECO:0000259" key="4">
    <source>
        <dbReference type="Pfam" id="PF08028"/>
    </source>
</evidence>
<dbReference type="AlphaFoldDB" id="A0A951QJ35"/>
<keyword evidence="1" id="KW-0560">Oxidoreductase</keyword>
<proteinExistence type="inferred from homology"/>
<dbReference type="InterPro" id="IPR013107">
    <property type="entry name" value="Acyl-CoA_DH_C"/>
</dbReference>
<dbReference type="Pfam" id="PF02771">
    <property type="entry name" value="Acyl-CoA_dh_N"/>
    <property type="match status" value="1"/>
</dbReference>
<dbReference type="InterPro" id="IPR009100">
    <property type="entry name" value="AcylCoA_DH/oxidase_NM_dom_sf"/>
</dbReference>
<dbReference type="EMBL" id="JAHHHD010000060">
    <property type="protein sequence ID" value="MBW4662163.1"/>
    <property type="molecule type" value="Genomic_DNA"/>
</dbReference>
<comment type="similarity">
    <text evidence="2">Belongs to the HpaH/HsaA monooxygenase family.</text>
</comment>
<organism evidence="5 6">
    <name type="scientific">Drouetiella hepatica Uher 2000/2452</name>
    <dbReference type="NCBI Taxonomy" id="904376"/>
    <lineage>
        <taxon>Bacteria</taxon>
        <taxon>Bacillati</taxon>
        <taxon>Cyanobacteriota</taxon>
        <taxon>Cyanophyceae</taxon>
        <taxon>Oculatellales</taxon>
        <taxon>Oculatellaceae</taxon>
        <taxon>Drouetiella</taxon>
    </lineage>
</organism>
<gene>
    <name evidence="5" type="ORF">KME15_26205</name>
</gene>
<sequence>MTYPLLTPAKPEHYFSLATDILHRSLEVAEFCSTNAAEIDRHNALPIEEFDCLRRAGLLTAPLRQELGGAGLGIAAEATHTLLQLLKRIGWGNLAVGRIYEGHINGLQLVQTFGTPEQISRYASDVRDRHKVFGVWNAEAADGVHLIPLGAGRYRLEGSKTFCSGVGCVDRPFVNGKLPDGRWQMCVVPVDEVVTHADPTWWQPSGMKATASYKVDFSGVELDERSLIGKPDDYHRQPWLSGGAIRFAAVQLGGAEALFDATRKYLQDLNRTSDPYQEARLGQMAIAIESGNLWLQGVADQLDQYSPMFGGHPGKAQPEADRIVAYANMVRTAIEQICMDVIQLCERSVGTRGLLPPHPMERIIRDLMLYLRQPNFDAVLADVGKYALRKTQPAQSLWEALKE</sequence>
<evidence type="ECO:0000313" key="5">
    <source>
        <dbReference type="EMBL" id="MBW4662163.1"/>
    </source>
</evidence>
<feature type="domain" description="Acyl-CoA dehydrogenase C-terminal" evidence="4">
    <location>
        <begin position="247"/>
        <end position="367"/>
    </location>
</feature>
<dbReference type="InterPro" id="IPR050741">
    <property type="entry name" value="Acyl-CoA_dehydrogenase"/>
</dbReference>
<reference evidence="5" key="1">
    <citation type="submission" date="2021-05" db="EMBL/GenBank/DDBJ databases">
        <authorList>
            <person name="Pietrasiak N."/>
            <person name="Ward R."/>
            <person name="Stajich J.E."/>
            <person name="Kurbessoian T."/>
        </authorList>
    </citation>
    <scope>NUCLEOTIDE SEQUENCE</scope>
    <source>
        <strain evidence="5">UHER 2000/2452</strain>
    </source>
</reference>
<evidence type="ECO:0000256" key="1">
    <source>
        <dbReference type="ARBA" id="ARBA00023002"/>
    </source>
</evidence>
<dbReference type="PANTHER" id="PTHR48083:SF37">
    <property type="entry name" value="DEHYDROGENASE, PUTATIVE-RELATED"/>
    <property type="match status" value="1"/>
</dbReference>
<dbReference type="GO" id="GO:0003995">
    <property type="term" value="F:acyl-CoA dehydrogenase activity"/>
    <property type="evidence" value="ECO:0007669"/>
    <property type="project" value="TreeGrafter"/>
</dbReference>
<dbReference type="GO" id="GO:0050660">
    <property type="term" value="F:flavin adenine dinucleotide binding"/>
    <property type="evidence" value="ECO:0007669"/>
    <property type="project" value="InterPro"/>
</dbReference>
<feature type="domain" description="Acyl-CoA dehydrogenase/oxidase N-terminal" evidence="3">
    <location>
        <begin position="29"/>
        <end position="124"/>
    </location>
</feature>
<reference evidence="5" key="2">
    <citation type="journal article" date="2022" name="Microbiol. Resour. Announc.">
        <title>Metagenome Sequencing to Explore Phylogenomics of Terrestrial Cyanobacteria.</title>
        <authorList>
            <person name="Ward R.D."/>
            <person name="Stajich J.E."/>
            <person name="Johansen J.R."/>
            <person name="Huntemann M."/>
            <person name="Clum A."/>
            <person name="Foster B."/>
            <person name="Foster B."/>
            <person name="Roux S."/>
            <person name="Palaniappan K."/>
            <person name="Varghese N."/>
            <person name="Mukherjee S."/>
            <person name="Reddy T.B.K."/>
            <person name="Daum C."/>
            <person name="Copeland A."/>
            <person name="Chen I.A."/>
            <person name="Ivanova N.N."/>
            <person name="Kyrpides N.C."/>
            <person name="Shapiro N."/>
            <person name="Eloe-Fadrosh E.A."/>
            <person name="Pietrasiak N."/>
        </authorList>
    </citation>
    <scope>NUCLEOTIDE SEQUENCE</scope>
    <source>
        <strain evidence="5">UHER 2000/2452</strain>
    </source>
</reference>
<dbReference type="InterPro" id="IPR036250">
    <property type="entry name" value="AcylCo_DH-like_C"/>
</dbReference>
<dbReference type="SUPFAM" id="SSF47203">
    <property type="entry name" value="Acyl-CoA dehydrogenase C-terminal domain-like"/>
    <property type="match status" value="1"/>
</dbReference>
<dbReference type="InterPro" id="IPR046373">
    <property type="entry name" value="Acyl-CoA_Oxase/DH_mid-dom_sf"/>
</dbReference>
<dbReference type="Proteomes" id="UP000757435">
    <property type="component" value="Unassembled WGS sequence"/>
</dbReference>
<dbReference type="GO" id="GO:0005737">
    <property type="term" value="C:cytoplasm"/>
    <property type="evidence" value="ECO:0007669"/>
    <property type="project" value="TreeGrafter"/>
</dbReference>
<dbReference type="GO" id="GO:0033539">
    <property type="term" value="P:fatty acid beta-oxidation using acyl-CoA dehydrogenase"/>
    <property type="evidence" value="ECO:0007669"/>
    <property type="project" value="TreeGrafter"/>
</dbReference>
<dbReference type="PANTHER" id="PTHR48083">
    <property type="entry name" value="MEDIUM-CHAIN SPECIFIC ACYL-COA DEHYDROGENASE, MITOCHONDRIAL-RELATED"/>
    <property type="match status" value="1"/>
</dbReference>
<comment type="caution">
    <text evidence="5">The sequence shown here is derived from an EMBL/GenBank/DDBJ whole genome shotgun (WGS) entry which is preliminary data.</text>
</comment>
<dbReference type="SUPFAM" id="SSF56645">
    <property type="entry name" value="Acyl-CoA dehydrogenase NM domain-like"/>
    <property type="match status" value="1"/>
</dbReference>
<accession>A0A951QJ35</accession>
<evidence type="ECO:0000259" key="3">
    <source>
        <dbReference type="Pfam" id="PF02771"/>
    </source>
</evidence>
<dbReference type="Gene3D" id="1.10.540.10">
    <property type="entry name" value="Acyl-CoA dehydrogenase/oxidase, N-terminal domain"/>
    <property type="match status" value="1"/>
</dbReference>
<dbReference type="Gene3D" id="2.40.110.10">
    <property type="entry name" value="Butyryl-CoA Dehydrogenase, subunit A, domain 2"/>
    <property type="match status" value="1"/>
</dbReference>
<name>A0A951QJ35_9CYAN</name>